<dbReference type="Gene3D" id="1.10.1520.10">
    <property type="entry name" value="Ribonuclease III domain"/>
    <property type="match status" value="2"/>
</dbReference>
<evidence type="ECO:0000256" key="1">
    <source>
        <dbReference type="ARBA" id="ARBA00001936"/>
    </source>
</evidence>
<dbReference type="GO" id="GO:0005634">
    <property type="term" value="C:nucleus"/>
    <property type="evidence" value="ECO:0007669"/>
    <property type="project" value="TreeGrafter"/>
</dbReference>
<dbReference type="GO" id="GO:0005737">
    <property type="term" value="C:cytoplasm"/>
    <property type="evidence" value="ECO:0007669"/>
    <property type="project" value="TreeGrafter"/>
</dbReference>
<dbReference type="Gene3D" id="3.40.50.300">
    <property type="entry name" value="P-loop containing nucleotide triphosphate hydrolases"/>
    <property type="match status" value="2"/>
</dbReference>
<dbReference type="CDD" id="cd00593">
    <property type="entry name" value="RIBOc"/>
    <property type="match status" value="2"/>
</dbReference>
<keyword evidence="13" id="KW-0943">RNA-mediated gene silencing</keyword>
<keyword evidence="14" id="KW-0464">Manganese</keyword>
<feature type="domain" description="PAZ" evidence="19">
    <location>
        <begin position="915"/>
        <end position="1050"/>
    </location>
</feature>
<evidence type="ECO:0000256" key="13">
    <source>
        <dbReference type="ARBA" id="ARBA00023158"/>
    </source>
</evidence>
<dbReference type="InterPro" id="IPR044441">
    <property type="entry name" value="DICER_DSRM"/>
</dbReference>
<keyword evidence="7" id="KW-0255">Endonuclease</keyword>
<dbReference type="GO" id="GO:0031054">
    <property type="term" value="P:pre-miRNA processing"/>
    <property type="evidence" value="ECO:0007669"/>
    <property type="project" value="InterPro"/>
</dbReference>
<keyword evidence="5" id="KW-0677">Repeat</keyword>
<sequence>MYRSVVPEWDVPRDKFTPKDHYAELFEVAAKENITASIGDSESNLFIAIQLTKEKIHELKLDKNKFTLILLQSEQAVEQLIEKFKRQSILEAAEFSEVLSQPGPQVVVALIQDFVQFHSRINLDSINLLIFDNVHLALSNDIHCEALAIAKRCNSHFVGLSTSIVKTGTKPTKVAEKICALEQAAYARCETASDIVSMIKYGSEPVELVVEYDSCEVPTELELEIRDIIESFKLFLLDHRFDMTEYLGDDEEVIEMMNSLPDPTEMPLKIVNELLFILEHFGPWGLDKAALNYLIQLEKLKDTSCYDRHYMLFSALFSVVLQIRAKCEQVFFCHTERERLHGYTKKKVLRLLEILKKFRRNDTPVQKKIPDQKERVKTHQTSRVVTASTNTNSHVTTGRRNNKWLTPKPYHQIDFNAFLGIVFVDKKCSAKVIYNIIKDAARCEPGLDYIQTQYIVGSDNTVEGSKEFEAEARKQEDVLRKFRSRDCNLLVATAVLEEKVELPPCHLVIRFDVPKSYRAYVGSKARAKATNAHFLVISSNKETQMFMTQLAQYHSIERVLIRRCTNDDYCHEDDVLSKILDLPIAPYAPFGEDGAKIVADDAIHLINRYCAKLPSDVFTRLTAMWTIEEKMSDMPSIILNESLESYCLNSTTLIKVKSRYDYLKSKEVRCRLRLPINSPLRDEVVGPWMKTHNSAKKAAALKACNSLHKMYEIDDNFQPVTRETVNIDVIDELEYLDEELNLNEDVPRPGTTKRRQYYYKSTASFFRNCLPQPNVRSYLYWLKMTMVEPLTPAQNTRGRRIYKPETASQGFGILTSKPIPKTCQFPIFTRSGEVELKVVYLPTEIYLNEHQLKMLMTFQRYTFRNVLKLEKYPMFCDLNGSAPNKLLVVPLSEIASGNPCLDFPFVYRINQESESKPRFLNDYERRRFQFNKGDFIDAVVYRWYRDQTCPQYFYVAEICSDLSPLSEFPDDNYKTFREYYYRKYGIRIQNLRQPLLDVDHSSSRLNFLTPRYLNRKGVLLPTSSEETKRLKREGLQQKQILVPELCVIHPFSSSLWRQAVCLPSILYRLNSLLVAEDFCQSVGIGTRIVDEWGELQFTWKKKDKTDSNGAGSDIAASVLDMVEVKEEVQDESMEEKQEESQDSVDGIGMWNPEMAENIPALSEEHKLLLEEGYFLEDLKLANLTMIDGLGDSGFEGSDGKGWDAPISGIGHNIGAPKADVSCWEPPEKAENDGSDYANSDVDDFVSEEEEDIIENNYRYANDNDNEFGPKMVTRGDTAEAVEDSLSIFKKKTTCLIESSEHTGDEEWDIEIDAISAESLREFAELLDDHKNQLLDTSVLKHSEEFHLGSIIGKRKDTTTTDAIADVLIGDPVVRPVNLVDVSVPPYESEFEKDELDFTFKFDDQPDLDRHPGPSPGIILQALTMSNANDGINLERLETVGDSFLKFAITVYLFCKYKNTHEGKLSYLRSKRVSNLNLYRLGKRHNLGNIMIATKFNPQDNWMPPGYLVPRCFEQALIDSGIPNTYWNLADLRGVEKLSADEIEEMVKQKMDLLRQKLGPDIDTEIEEFKEEQEDDDEIPKDVEDLSEAAEFVPYSLLSQHSINDKSIADCVEALIGAYLLECGIKGALSLMTWLGMTVLPKTDGGLQMWEAPESAVASHMPRPLANKILNKLLVGYDEFEKQIQYRFNDRAYLLQALTHSSYYDNVLTDCYQRLEFLGDAVLDYLITRFLYEDPRQHCPGDLTDLRSALVNNTTFAVLAVRYGFHRYFKHSSYGISVVFDKFIKMQEENGHKISEELYYLEEEDADEAEDIEVPKALGDIFESVAGAVYLDSGMKLDEVWRVYYRMMKPEIEAFTVSAPKSPIRELLELETDRVKFGRAERTPDGRVRVTVDIIGKKSFKGIGRSYRIAKCTAAKFALRTLERLGMLSKRKN</sequence>
<dbReference type="SUPFAM" id="SSF52540">
    <property type="entry name" value="P-loop containing nucleoside triphosphate hydrolases"/>
    <property type="match status" value="1"/>
</dbReference>
<keyword evidence="12 16" id="KW-0694">RNA-binding</keyword>
<dbReference type="Pfam" id="PF00271">
    <property type="entry name" value="Helicase_C"/>
    <property type="match status" value="1"/>
</dbReference>
<dbReference type="InterPro" id="IPR000999">
    <property type="entry name" value="RNase_III_dom"/>
</dbReference>
<evidence type="ECO:0000259" key="20">
    <source>
        <dbReference type="PROSITE" id="PS51194"/>
    </source>
</evidence>
<accession>A0AA88H499</accession>
<keyword evidence="9" id="KW-0347">Helicase</keyword>
<dbReference type="GO" id="GO:0030422">
    <property type="term" value="P:siRNA processing"/>
    <property type="evidence" value="ECO:0007669"/>
    <property type="project" value="InterPro"/>
</dbReference>
<dbReference type="SUPFAM" id="SSF54768">
    <property type="entry name" value="dsRNA-binding domain-like"/>
    <property type="match status" value="1"/>
</dbReference>
<dbReference type="Pfam" id="PF00636">
    <property type="entry name" value="Ribonuclease_3"/>
    <property type="match status" value="2"/>
</dbReference>
<dbReference type="Pfam" id="PF20931">
    <property type="entry name" value="Dicer_platform"/>
    <property type="match status" value="1"/>
</dbReference>
<dbReference type="InterPro" id="IPR036389">
    <property type="entry name" value="RNase_III_sf"/>
</dbReference>
<evidence type="ECO:0000256" key="15">
    <source>
        <dbReference type="ARBA" id="ARBA00035116"/>
    </source>
</evidence>
<dbReference type="Gene3D" id="3.30.160.20">
    <property type="match status" value="1"/>
</dbReference>
<evidence type="ECO:0000256" key="9">
    <source>
        <dbReference type="ARBA" id="ARBA00022806"/>
    </source>
</evidence>
<evidence type="ECO:0000256" key="2">
    <source>
        <dbReference type="ARBA" id="ARBA00001946"/>
    </source>
</evidence>
<evidence type="ECO:0000313" key="22">
    <source>
        <dbReference type="EMBL" id="KAK2703054.1"/>
    </source>
</evidence>
<dbReference type="SUPFAM" id="SSF69065">
    <property type="entry name" value="RNase III domain-like"/>
    <property type="match status" value="2"/>
</dbReference>
<evidence type="ECO:0000256" key="5">
    <source>
        <dbReference type="ARBA" id="ARBA00022737"/>
    </source>
</evidence>
<dbReference type="GO" id="GO:0006309">
    <property type="term" value="P:apoptotic DNA fragmentation"/>
    <property type="evidence" value="ECO:0007669"/>
    <property type="project" value="TreeGrafter"/>
</dbReference>
<comment type="cofactor">
    <cofactor evidence="2">
        <name>Mg(2+)</name>
        <dbReference type="ChEBI" id="CHEBI:18420"/>
    </cofactor>
</comment>
<evidence type="ECO:0000256" key="12">
    <source>
        <dbReference type="ARBA" id="ARBA00022884"/>
    </source>
</evidence>
<dbReference type="EMBL" id="JAVRJZ010000122">
    <property type="protein sequence ID" value="KAK2703054.1"/>
    <property type="molecule type" value="Genomic_DNA"/>
</dbReference>
<dbReference type="Proteomes" id="UP001187531">
    <property type="component" value="Unassembled WGS sequence"/>
</dbReference>
<feature type="domain" description="Dicer dsRNA-binding fold" evidence="21">
    <location>
        <begin position="602"/>
        <end position="727"/>
    </location>
</feature>
<evidence type="ECO:0000259" key="19">
    <source>
        <dbReference type="PROSITE" id="PS50821"/>
    </source>
</evidence>
<protein>
    <recommendedName>
        <fullName evidence="24">Dicer-1</fullName>
    </recommendedName>
</protein>
<dbReference type="InterPro" id="IPR038248">
    <property type="entry name" value="Dicer_dimer_sf"/>
</dbReference>
<dbReference type="GO" id="GO:0005524">
    <property type="term" value="F:ATP binding"/>
    <property type="evidence" value="ECO:0007669"/>
    <property type="project" value="UniProtKB-KW"/>
</dbReference>
<evidence type="ECO:0008006" key="24">
    <source>
        <dbReference type="Google" id="ProtNLM"/>
    </source>
</evidence>
<dbReference type="PANTHER" id="PTHR14950">
    <property type="entry name" value="DICER-RELATED"/>
    <property type="match status" value="1"/>
</dbReference>
<evidence type="ECO:0000256" key="3">
    <source>
        <dbReference type="ARBA" id="ARBA00022722"/>
    </source>
</evidence>
<dbReference type="HAMAP" id="MF_00104">
    <property type="entry name" value="RNase_III"/>
    <property type="match status" value="1"/>
</dbReference>
<keyword evidence="3" id="KW-0540">Nuclease</keyword>
<dbReference type="GO" id="GO:0070578">
    <property type="term" value="C:RISC-loading complex"/>
    <property type="evidence" value="ECO:0007669"/>
    <property type="project" value="TreeGrafter"/>
</dbReference>
<dbReference type="PROSITE" id="PS50821">
    <property type="entry name" value="PAZ"/>
    <property type="match status" value="1"/>
</dbReference>
<dbReference type="PROSITE" id="PS50142">
    <property type="entry name" value="RNASE_3_2"/>
    <property type="match status" value="2"/>
</dbReference>
<comment type="cofactor">
    <cofactor evidence="1">
        <name>Mn(2+)</name>
        <dbReference type="ChEBI" id="CHEBI:29035"/>
    </cofactor>
</comment>
<evidence type="ECO:0000256" key="7">
    <source>
        <dbReference type="ARBA" id="ARBA00022759"/>
    </source>
</evidence>
<keyword evidence="11" id="KW-0460">Magnesium</keyword>
<keyword evidence="6" id="KW-0547">Nucleotide-binding</keyword>
<evidence type="ECO:0000256" key="8">
    <source>
        <dbReference type="ARBA" id="ARBA00022801"/>
    </source>
</evidence>
<dbReference type="InterPro" id="IPR036085">
    <property type="entry name" value="PAZ_dom_sf"/>
</dbReference>
<dbReference type="CDD" id="cd15903">
    <property type="entry name" value="Dicer_PBD"/>
    <property type="match status" value="1"/>
</dbReference>
<dbReference type="Gene3D" id="2.170.260.10">
    <property type="entry name" value="paz domain"/>
    <property type="match status" value="1"/>
</dbReference>
<evidence type="ECO:0000256" key="14">
    <source>
        <dbReference type="ARBA" id="ARBA00023211"/>
    </source>
</evidence>
<dbReference type="FunFam" id="2.170.260.10:FF:000002">
    <property type="entry name" value="Putative Endoribonuclease Dicer"/>
    <property type="match status" value="1"/>
</dbReference>
<evidence type="ECO:0000259" key="17">
    <source>
        <dbReference type="PROSITE" id="PS50137"/>
    </source>
</evidence>
<evidence type="ECO:0000313" key="23">
    <source>
        <dbReference type="Proteomes" id="UP001187531"/>
    </source>
</evidence>
<dbReference type="InterPro" id="IPR048513">
    <property type="entry name" value="Dicer_PBD"/>
</dbReference>
<dbReference type="CDD" id="cd10843">
    <property type="entry name" value="DSRM_DICER"/>
    <property type="match status" value="1"/>
</dbReference>
<dbReference type="Pfam" id="PF02170">
    <property type="entry name" value="PAZ"/>
    <property type="match status" value="1"/>
</dbReference>
<dbReference type="Gene3D" id="3.30.160.380">
    <property type="entry name" value="Dicer dimerisation domain"/>
    <property type="match status" value="1"/>
</dbReference>
<evidence type="ECO:0000256" key="16">
    <source>
        <dbReference type="PROSITE-ProRule" id="PRU00657"/>
    </source>
</evidence>
<organism evidence="22 23">
    <name type="scientific">Artemia franciscana</name>
    <name type="common">Brine shrimp</name>
    <name type="synonym">Artemia sanfranciscana</name>
    <dbReference type="NCBI Taxonomy" id="6661"/>
    <lineage>
        <taxon>Eukaryota</taxon>
        <taxon>Metazoa</taxon>
        <taxon>Ecdysozoa</taxon>
        <taxon>Arthropoda</taxon>
        <taxon>Crustacea</taxon>
        <taxon>Branchiopoda</taxon>
        <taxon>Anostraca</taxon>
        <taxon>Artemiidae</taxon>
        <taxon>Artemia</taxon>
    </lineage>
</organism>
<dbReference type="SUPFAM" id="SSF101690">
    <property type="entry name" value="PAZ domain"/>
    <property type="match status" value="1"/>
</dbReference>
<feature type="domain" description="RNase III" evidence="18">
    <location>
        <begin position="1676"/>
        <end position="1833"/>
    </location>
</feature>
<dbReference type="InterPro" id="IPR011907">
    <property type="entry name" value="RNase_III"/>
</dbReference>
<feature type="domain" description="Helicase C-terminal" evidence="20">
    <location>
        <begin position="411"/>
        <end position="576"/>
    </location>
</feature>
<comment type="similarity">
    <text evidence="15">Belongs to the helicase family. Dicer subfamily.</text>
</comment>
<dbReference type="PROSITE" id="PS00517">
    <property type="entry name" value="RNASE_3_1"/>
    <property type="match status" value="1"/>
</dbReference>
<dbReference type="GO" id="GO:0004386">
    <property type="term" value="F:helicase activity"/>
    <property type="evidence" value="ECO:0007669"/>
    <property type="project" value="UniProtKB-KW"/>
</dbReference>
<evidence type="ECO:0000256" key="6">
    <source>
        <dbReference type="ARBA" id="ARBA00022741"/>
    </source>
</evidence>
<evidence type="ECO:0000259" key="18">
    <source>
        <dbReference type="PROSITE" id="PS50142"/>
    </source>
</evidence>
<dbReference type="PROSITE" id="PS50137">
    <property type="entry name" value="DS_RBD"/>
    <property type="match status" value="1"/>
</dbReference>
<dbReference type="Pfam" id="PF03368">
    <property type="entry name" value="Dicer_dimer"/>
    <property type="match status" value="1"/>
</dbReference>
<dbReference type="FunFam" id="1.10.1520.10:FF:000005">
    <property type="entry name" value="Putative endoribonuclease dicer"/>
    <property type="match status" value="1"/>
</dbReference>
<dbReference type="GO" id="GO:0046872">
    <property type="term" value="F:metal ion binding"/>
    <property type="evidence" value="ECO:0007669"/>
    <property type="project" value="UniProtKB-KW"/>
</dbReference>
<reference evidence="22" key="1">
    <citation type="submission" date="2023-07" db="EMBL/GenBank/DDBJ databases">
        <title>Chromosome-level genome assembly of Artemia franciscana.</title>
        <authorList>
            <person name="Jo E."/>
        </authorList>
    </citation>
    <scope>NUCLEOTIDE SEQUENCE</scope>
    <source>
        <tissue evidence="22">Whole body</tissue>
    </source>
</reference>
<dbReference type="GO" id="GO:0003723">
    <property type="term" value="F:RNA binding"/>
    <property type="evidence" value="ECO:0007669"/>
    <property type="project" value="UniProtKB-UniRule"/>
</dbReference>
<keyword evidence="4" id="KW-0479">Metal-binding</keyword>
<feature type="domain" description="RNase III" evidence="18">
    <location>
        <begin position="1417"/>
        <end position="1623"/>
    </location>
</feature>
<dbReference type="PROSITE" id="PS51194">
    <property type="entry name" value="HELICASE_CTER"/>
    <property type="match status" value="1"/>
</dbReference>
<evidence type="ECO:0000256" key="4">
    <source>
        <dbReference type="ARBA" id="ARBA00022723"/>
    </source>
</evidence>
<feature type="domain" description="DRBM" evidence="17">
    <location>
        <begin position="1894"/>
        <end position="1923"/>
    </location>
</feature>
<evidence type="ECO:0000256" key="10">
    <source>
        <dbReference type="ARBA" id="ARBA00022840"/>
    </source>
</evidence>
<dbReference type="SMART" id="SM00949">
    <property type="entry name" value="PAZ"/>
    <property type="match status" value="1"/>
</dbReference>
<dbReference type="PROSITE" id="PS51327">
    <property type="entry name" value="DICER_DSRBF"/>
    <property type="match status" value="1"/>
</dbReference>
<name>A0AA88H499_ARTSF</name>
<keyword evidence="10" id="KW-0067">ATP-binding</keyword>
<keyword evidence="8" id="KW-0378">Hydrolase</keyword>
<comment type="caution">
    <text evidence="22">The sequence shown here is derived from an EMBL/GenBank/DDBJ whole genome shotgun (WGS) entry which is preliminary data.</text>
</comment>
<dbReference type="InterPro" id="IPR003100">
    <property type="entry name" value="PAZ_dom"/>
</dbReference>
<dbReference type="InterPro" id="IPR014720">
    <property type="entry name" value="dsRBD_dom"/>
</dbReference>
<evidence type="ECO:0000256" key="11">
    <source>
        <dbReference type="ARBA" id="ARBA00022842"/>
    </source>
</evidence>
<dbReference type="SMART" id="SM00535">
    <property type="entry name" value="RIBOc"/>
    <property type="match status" value="2"/>
</dbReference>
<dbReference type="InterPro" id="IPR027417">
    <property type="entry name" value="P-loop_NTPase"/>
</dbReference>
<dbReference type="InterPro" id="IPR001650">
    <property type="entry name" value="Helicase_C-like"/>
</dbReference>
<dbReference type="GO" id="GO:0004525">
    <property type="term" value="F:ribonuclease III activity"/>
    <property type="evidence" value="ECO:0007669"/>
    <property type="project" value="InterPro"/>
</dbReference>
<gene>
    <name evidence="22" type="ORF">QYM36_018397</name>
</gene>
<dbReference type="Pfam" id="PF20932">
    <property type="entry name" value="Dicer_dsRBD"/>
    <property type="match status" value="1"/>
</dbReference>
<dbReference type="GO" id="GO:0006364">
    <property type="term" value="P:rRNA processing"/>
    <property type="evidence" value="ECO:0007669"/>
    <property type="project" value="InterPro"/>
</dbReference>
<dbReference type="PANTHER" id="PTHR14950:SF37">
    <property type="entry name" value="ENDORIBONUCLEASE DICER"/>
    <property type="match status" value="1"/>
</dbReference>
<keyword evidence="23" id="KW-1185">Reference proteome</keyword>
<dbReference type="GO" id="GO:0004530">
    <property type="term" value="F:deoxyribonuclease I activity"/>
    <property type="evidence" value="ECO:0007669"/>
    <property type="project" value="TreeGrafter"/>
</dbReference>
<proteinExistence type="inferred from homology"/>
<dbReference type="InterPro" id="IPR048512">
    <property type="entry name" value="Dicer_platform"/>
</dbReference>
<dbReference type="InterPro" id="IPR005034">
    <property type="entry name" value="Dicer_dimerisation"/>
</dbReference>
<evidence type="ECO:0000259" key="21">
    <source>
        <dbReference type="PROSITE" id="PS51327"/>
    </source>
</evidence>